<dbReference type="STRING" id="1552.A7L45_16010"/>
<dbReference type="AlphaFoldDB" id="A0A1J0GJG2"/>
<dbReference type="Pfam" id="PF00990">
    <property type="entry name" value="GGDEF"/>
    <property type="match status" value="1"/>
</dbReference>
<proteinExistence type="predicted"/>
<organism evidence="2 3">
    <name type="scientific">Clostridium estertheticum subsp. estertheticum</name>
    <dbReference type="NCBI Taxonomy" id="1552"/>
    <lineage>
        <taxon>Bacteria</taxon>
        <taxon>Bacillati</taxon>
        <taxon>Bacillota</taxon>
        <taxon>Clostridia</taxon>
        <taxon>Eubacteriales</taxon>
        <taxon>Clostridiaceae</taxon>
        <taxon>Clostridium</taxon>
    </lineage>
</organism>
<dbReference type="KEGG" id="ceu:A7L45_16010"/>
<gene>
    <name evidence="2" type="ORF">A7L45_16010</name>
</gene>
<reference evidence="3" key="1">
    <citation type="journal article" date="2016" name="Front. Microbiol.">
        <title>Complete Genome Sequence of Clostridium estertheticum DSM 8809, a Microbe Identified in Spoiled Vacuum Packed Beef.</title>
        <authorList>
            <person name="Yu Z."/>
            <person name="Gunn L."/>
            <person name="Brennan E."/>
            <person name="Reid R."/>
            <person name="Wall P.G."/>
            <person name="Gaora O.P."/>
            <person name="Hurley D."/>
            <person name="Bolton D."/>
            <person name="Fanning S."/>
        </authorList>
    </citation>
    <scope>NUCLEOTIDE SEQUENCE [LARGE SCALE GENOMIC DNA]</scope>
    <source>
        <strain evidence="3">DSM 8809</strain>
    </source>
</reference>
<keyword evidence="3" id="KW-1185">Reference proteome</keyword>
<dbReference type="CDD" id="cd01949">
    <property type="entry name" value="GGDEF"/>
    <property type="match status" value="1"/>
</dbReference>
<dbReference type="OrthoDB" id="9805474at2"/>
<dbReference type="SUPFAM" id="SSF55073">
    <property type="entry name" value="Nucleotide cyclase"/>
    <property type="match status" value="1"/>
</dbReference>
<dbReference type="Gene3D" id="3.30.70.270">
    <property type="match status" value="1"/>
</dbReference>
<dbReference type="InterPro" id="IPR000160">
    <property type="entry name" value="GGDEF_dom"/>
</dbReference>
<dbReference type="InterPro" id="IPR029787">
    <property type="entry name" value="Nucleotide_cyclase"/>
</dbReference>
<feature type="domain" description="GGDEF" evidence="1">
    <location>
        <begin position="110"/>
        <end position="237"/>
    </location>
</feature>
<evidence type="ECO:0000313" key="2">
    <source>
        <dbReference type="EMBL" id="APC41473.1"/>
    </source>
</evidence>
<dbReference type="GO" id="GO:0005886">
    <property type="term" value="C:plasma membrane"/>
    <property type="evidence" value="ECO:0007669"/>
    <property type="project" value="TreeGrafter"/>
</dbReference>
<dbReference type="EMBL" id="CP015756">
    <property type="protein sequence ID" value="APC41473.1"/>
    <property type="molecule type" value="Genomic_DNA"/>
</dbReference>
<accession>A0A1J0GJG2</accession>
<dbReference type="FunFam" id="3.30.70.270:FF:000001">
    <property type="entry name" value="Diguanylate cyclase domain protein"/>
    <property type="match status" value="1"/>
</dbReference>
<sequence>MENYNIDVMIRRIAILEKKLQRSEHSRRLIEQAMDHYDLVYRSSIDKLDAQKNLLDVKNQELDFKRLELLAKNAELQEVSTTDGVTRIYNRRKINEIFNEKYLQAQCYKISFSVIIIDVDWFKLVNDTYGHQAGDQVLFELAQLMKCSLRTTEYIGRWGGEEFFIVLPNTSANDGYVLAERIRLKVSNHNFGTPKHLTCSFGITEYMKEDSIERIIKRADMALYQAKERRNCACIFK</sequence>
<evidence type="ECO:0000259" key="1">
    <source>
        <dbReference type="PROSITE" id="PS50887"/>
    </source>
</evidence>
<dbReference type="GO" id="GO:0043709">
    <property type="term" value="P:cell adhesion involved in single-species biofilm formation"/>
    <property type="evidence" value="ECO:0007669"/>
    <property type="project" value="TreeGrafter"/>
</dbReference>
<name>A0A1J0GJG2_9CLOT</name>
<dbReference type="InterPro" id="IPR050469">
    <property type="entry name" value="Diguanylate_Cyclase"/>
</dbReference>
<dbReference type="Proteomes" id="UP000182569">
    <property type="component" value="Chromosome"/>
</dbReference>
<dbReference type="PANTHER" id="PTHR45138:SF9">
    <property type="entry name" value="DIGUANYLATE CYCLASE DGCM-RELATED"/>
    <property type="match status" value="1"/>
</dbReference>
<dbReference type="PROSITE" id="PS50887">
    <property type="entry name" value="GGDEF"/>
    <property type="match status" value="1"/>
</dbReference>
<dbReference type="GO" id="GO:1902201">
    <property type="term" value="P:negative regulation of bacterial-type flagellum-dependent cell motility"/>
    <property type="evidence" value="ECO:0007669"/>
    <property type="project" value="TreeGrafter"/>
</dbReference>
<dbReference type="InterPro" id="IPR043128">
    <property type="entry name" value="Rev_trsase/Diguanyl_cyclase"/>
</dbReference>
<evidence type="ECO:0000313" key="3">
    <source>
        <dbReference type="Proteomes" id="UP000182569"/>
    </source>
</evidence>
<protein>
    <recommendedName>
        <fullName evidence="1">GGDEF domain-containing protein</fullName>
    </recommendedName>
</protein>
<dbReference type="RefSeq" id="WP_071613766.1">
    <property type="nucleotide sequence ID" value="NZ_CP015756.1"/>
</dbReference>
<dbReference type="NCBIfam" id="TIGR00254">
    <property type="entry name" value="GGDEF"/>
    <property type="match status" value="1"/>
</dbReference>
<dbReference type="SMART" id="SM00267">
    <property type="entry name" value="GGDEF"/>
    <property type="match status" value="1"/>
</dbReference>
<dbReference type="GO" id="GO:0052621">
    <property type="term" value="F:diguanylate cyclase activity"/>
    <property type="evidence" value="ECO:0007669"/>
    <property type="project" value="TreeGrafter"/>
</dbReference>
<dbReference type="PANTHER" id="PTHR45138">
    <property type="entry name" value="REGULATORY COMPONENTS OF SENSORY TRANSDUCTION SYSTEM"/>
    <property type="match status" value="1"/>
</dbReference>